<dbReference type="Proteomes" id="UP000240530">
    <property type="component" value="Unassembled WGS sequence"/>
</dbReference>
<dbReference type="RefSeq" id="WP_107184632.1">
    <property type="nucleotide sequence ID" value="NZ_CP131590.1"/>
</dbReference>
<name>A0A2T3KXH8_PHOLD</name>
<protein>
    <submittedName>
        <fullName evidence="1">Uncharacterized protein</fullName>
    </submittedName>
</protein>
<evidence type="ECO:0000313" key="2">
    <source>
        <dbReference type="Proteomes" id="UP000240530"/>
    </source>
</evidence>
<dbReference type="AlphaFoldDB" id="A0A2T3KXH8"/>
<organism evidence="1 2">
    <name type="scientific">Photobacterium leiognathi subsp. mandapamensis</name>
    <name type="common">Photobacterium mandapamensis</name>
    <dbReference type="NCBI Taxonomy" id="48408"/>
    <lineage>
        <taxon>Bacteria</taxon>
        <taxon>Pseudomonadati</taxon>
        <taxon>Pseudomonadota</taxon>
        <taxon>Gammaproteobacteria</taxon>
        <taxon>Vibrionales</taxon>
        <taxon>Vibrionaceae</taxon>
        <taxon>Photobacterium</taxon>
    </lineage>
</organism>
<proteinExistence type="predicted"/>
<sequence>MKKLPFKLLTKNSVISILLLVAILIIPDNNFMNIPSHEIKQLLLFILCVQGMKTGSNTFMTEQAK</sequence>
<reference evidence="1 2" key="1">
    <citation type="submission" date="2018-03" db="EMBL/GenBank/DDBJ databases">
        <title>Whole genome sequencing of Histamine producing bacteria.</title>
        <authorList>
            <person name="Butler K."/>
        </authorList>
    </citation>
    <scope>NUCLEOTIDE SEQUENCE [LARGE SCALE GENOMIC DNA]</scope>
    <source>
        <strain evidence="1 2">Res.4.1</strain>
    </source>
</reference>
<accession>A0A2T3KXH8</accession>
<comment type="caution">
    <text evidence="1">The sequence shown here is derived from an EMBL/GenBank/DDBJ whole genome shotgun (WGS) entry which is preliminary data.</text>
</comment>
<dbReference type="EMBL" id="PYNS01000004">
    <property type="protein sequence ID" value="PSV12170.1"/>
    <property type="molecule type" value="Genomic_DNA"/>
</dbReference>
<evidence type="ECO:0000313" key="1">
    <source>
        <dbReference type="EMBL" id="PSV12170.1"/>
    </source>
</evidence>
<gene>
    <name evidence="1" type="ORF">C0W93_07255</name>
</gene>